<dbReference type="PANTHER" id="PTHR43796">
    <property type="entry name" value="CARBOXYNORSPERMIDINE SYNTHASE"/>
    <property type="match status" value="1"/>
</dbReference>
<evidence type="ECO:0000259" key="1">
    <source>
        <dbReference type="Pfam" id="PF03435"/>
    </source>
</evidence>
<reference evidence="3" key="1">
    <citation type="journal article" date="2024" name="Syst. Appl. Microbiol.">
        <title>First single-strain enrichments of Electrothrix cable bacteria, description of E. aestuarii sp. nov. and E. rattekaaiensis sp. nov., and proposal of a cable bacteria taxonomy following the rules of the SeqCode.</title>
        <authorList>
            <person name="Plum-Jensen L.E."/>
            <person name="Schramm A."/>
            <person name="Marshall I.P.G."/>
        </authorList>
    </citation>
    <scope>NUCLEOTIDE SEQUENCE</scope>
    <source>
        <strain evidence="3">Rat1</strain>
    </source>
</reference>
<dbReference type="InterPro" id="IPR032095">
    <property type="entry name" value="Sacchrp_dh-like_C"/>
</dbReference>
<dbReference type="SUPFAM" id="SSF51735">
    <property type="entry name" value="NAD(P)-binding Rossmann-fold domains"/>
    <property type="match status" value="1"/>
</dbReference>
<feature type="domain" description="Saccharopine dehydrogenase-like C-terminal" evidence="2">
    <location>
        <begin position="151"/>
        <end position="397"/>
    </location>
</feature>
<name>A0AAU8LS02_9BACT</name>
<dbReference type="Pfam" id="PF03435">
    <property type="entry name" value="Sacchrp_dh_NADP"/>
    <property type="match status" value="1"/>
</dbReference>
<dbReference type="InterPro" id="IPR036291">
    <property type="entry name" value="NAD(P)-bd_dom_sf"/>
</dbReference>
<gene>
    <name evidence="3" type="ORF">Q3M24_15360</name>
</gene>
<dbReference type="PANTHER" id="PTHR43796:SF2">
    <property type="entry name" value="CARBOXYNORSPERMIDINE SYNTHASE"/>
    <property type="match status" value="1"/>
</dbReference>
<dbReference type="AlphaFoldDB" id="A0AAU8LS02"/>
<protein>
    <submittedName>
        <fullName evidence="3">Saccharopine dehydrogenase family protein</fullName>
    </submittedName>
</protein>
<dbReference type="EMBL" id="CP159373">
    <property type="protein sequence ID" value="XCN71678.1"/>
    <property type="molecule type" value="Genomic_DNA"/>
</dbReference>
<accession>A0AAU8LS02</accession>
<evidence type="ECO:0000259" key="2">
    <source>
        <dbReference type="Pfam" id="PF16653"/>
    </source>
</evidence>
<evidence type="ECO:0000313" key="3">
    <source>
        <dbReference type="EMBL" id="XCN71678.1"/>
    </source>
</evidence>
<sequence length="417" mass="46913">MKKNVLIIGAGGVGSVVTHKCAQYNDILGDICLASRTQSKCEEIIAAVHEKNNLKDKERQLFTRQVDASEIDNVVQLIKETASEIVINVGSTFINKPIIDACLATETAYIDTSVHEDSEALNLSYPWYAHFEWKRRPFFAKKGLTAVLSVGFDPGVVNAYSAYALKHEFDKIHSIDIMDVNAGDHGKYFATNFDPEVNFREIVEEVGYWEDRQWKECPPHSRVMEFDFPEVGTRKVYLMGHDELHSLPSHIDAEHIRFWMGFSEHYLNCFNTLKNIGLLNHKPVITDEGQVVVPLKVLKACLPNPSSLAPEYTGKTCIGNLITGEKDGKEKSIFLYNICDHQQCYEEVGAQAISYTAGVPPVAAALLVADGRWDVQEMKNVEELDPDPFLELLDKIGLSTQLRYIKGKNNVVDKNLY</sequence>
<proteinExistence type="predicted"/>
<dbReference type="Gene3D" id="3.40.50.720">
    <property type="entry name" value="NAD(P)-binding Rossmann-like Domain"/>
    <property type="match status" value="1"/>
</dbReference>
<dbReference type="Pfam" id="PF16653">
    <property type="entry name" value="Sacchrp_dh_C"/>
    <property type="match status" value="1"/>
</dbReference>
<dbReference type="Gene3D" id="3.30.360.10">
    <property type="entry name" value="Dihydrodipicolinate Reductase, domain 2"/>
    <property type="match status" value="1"/>
</dbReference>
<dbReference type="InterPro" id="IPR005097">
    <property type="entry name" value="Sacchrp_dh_NADP-bd"/>
</dbReference>
<feature type="domain" description="Saccharopine dehydrogenase NADP binding" evidence="1">
    <location>
        <begin position="5"/>
        <end position="147"/>
    </location>
</feature>
<organism evidence="3">
    <name type="scientific">Candidatus Electrothrix aestuarii</name>
    <dbReference type="NCBI Taxonomy" id="3062594"/>
    <lineage>
        <taxon>Bacteria</taxon>
        <taxon>Pseudomonadati</taxon>
        <taxon>Thermodesulfobacteriota</taxon>
        <taxon>Desulfobulbia</taxon>
        <taxon>Desulfobulbales</taxon>
        <taxon>Desulfobulbaceae</taxon>
        <taxon>Candidatus Electrothrix</taxon>
    </lineage>
</organism>
<dbReference type="KEGG" id="eaj:Q3M24_15360"/>
<reference evidence="3" key="2">
    <citation type="submission" date="2024-06" db="EMBL/GenBank/DDBJ databases">
        <authorList>
            <person name="Plum-Jensen L.E."/>
            <person name="Schramm A."/>
            <person name="Marshall I.P.G."/>
        </authorList>
    </citation>
    <scope>NUCLEOTIDE SEQUENCE</scope>
    <source>
        <strain evidence="3">Rat1</strain>
    </source>
</reference>